<dbReference type="Proteomes" id="UP000243494">
    <property type="component" value="Unassembled WGS sequence"/>
</dbReference>
<evidence type="ECO:0000313" key="2">
    <source>
        <dbReference type="Proteomes" id="UP000243494"/>
    </source>
</evidence>
<protein>
    <recommendedName>
        <fullName evidence="3">Lipoprotein</fullName>
    </recommendedName>
</protein>
<organism evidence="1 2">
    <name type="scientific">Romboutsia maritimum</name>
    <dbReference type="NCBI Taxonomy" id="2020948"/>
    <lineage>
        <taxon>Bacteria</taxon>
        <taxon>Bacillati</taxon>
        <taxon>Bacillota</taxon>
        <taxon>Clostridia</taxon>
        <taxon>Peptostreptococcales</taxon>
        <taxon>Peptostreptococcaceae</taxon>
        <taxon>Romboutsia</taxon>
    </lineage>
</organism>
<dbReference type="EMBL" id="NOJZ02000023">
    <property type="protein sequence ID" value="RDY22917.1"/>
    <property type="molecule type" value="Genomic_DNA"/>
</dbReference>
<evidence type="ECO:0000313" key="1">
    <source>
        <dbReference type="EMBL" id="RDY22917.1"/>
    </source>
</evidence>
<dbReference type="AlphaFoldDB" id="A0A371IR03"/>
<evidence type="ECO:0008006" key="3">
    <source>
        <dbReference type="Google" id="ProtNLM"/>
    </source>
</evidence>
<accession>A0A371IR03</accession>
<sequence>MKIPCKILLLVSITIFFSIGCSKNNEINENTNKATSQVTQKSDENEVTYIEKPGVNDGSKYIDIDINAIGEKYKNVDKSKLTYEAKSNFWWYECRNGFVADSFINSERDEYKPINNKKYVTVLHGYEYPCEMNTKEFTYEEVLNLVSKVLPDDAKMVSSQDFENAKKHLRYESSKGNFLVSLVYKDKVNEGNIVGLSYCKELVN</sequence>
<reference evidence="1 2" key="1">
    <citation type="journal article" date="2017" name="Genome Announc.">
        <title>Draft Genome Sequence of Romboutsia maritimum sp. nov. Strain CCRI-22766(T), Isolated from Coastal Estuarine Mud.</title>
        <authorList>
            <person name="Maheux A.F."/>
            <person name="Boudreau D.K."/>
            <person name="Berube E."/>
            <person name="Boissinot M."/>
            <person name="Raymond F."/>
            <person name="Brodeur S."/>
            <person name="Corbeil J."/>
            <person name="Brightwell G."/>
            <person name="Broda D."/>
            <person name="Omar R.F."/>
            <person name="Bergeron M.G."/>
        </authorList>
    </citation>
    <scope>NUCLEOTIDE SEQUENCE [LARGE SCALE GENOMIC DNA]</scope>
    <source>
        <strain evidence="1 2">CCRI-22766</strain>
    </source>
</reference>
<dbReference type="PROSITE" id="PS51257">
    <property type="entry name" value="PROKAR_LIPOPROTEIN"/>
    <property type="match status" value="1"/>
</dbReference>
<gene>
    <name evidence="1" type="ORF">CHF27_010890</name>
</gene>
<name>A0A371IR03_9FIRM</name>
<dbReference type="OrthoDB" id="1933170at2"/>
<proteinExistence type="predicted"/>
<dbReference type="RefSeq" id="WP_095405302.1">
    <property type="nucleotide sequence ID" value="NZ_NOJZ02000023.1"/>
</dbReference>
<keyword evidence="2" id="KW-1185">Reference proteome</keyword>
<comment type="caution">
    <text evidence="1">The sequence shown here is derived from an EMBL/GenBank/DDBJ whole genome shotgun (WGS) entry which is preliminary data.</text>
</comment>